<organism evidence="7 8">
    <name type="scientific">Holothuria leucospilota</name>
    <name type="common">Black long sea cucumber</name>
    <name type="synonym">Mertensiothuria leucospilota</name>
    <dbReference type="NCBI Taxonomy" id="206669"/>
    <lineage>
        <taxon>Eukaryota</taxon>
        <taxon>Metazoa</taxon>
        <taxon>Echinodermata</taxon>
        <taxon>Eleutherozoa</taxon>
        <taxon>Echinozoa</taxon>
        <taxon>Holothuroidea</taxon>
        <taxon>Aspidochirotacea</taxon>
        <taxon>Aspidochirotida</taxon>
        <taxon>Holothuriidae</taxon>
        <taxon>Holothuria</taxon>
    </lineage>
</organism>
<dbReference type="Gene3D" id="1.20.1250.20">
    <property type="entry name" value="MFS general substrate transporter like domains"/>
    <property type="match status" value="1"/>
</dbReference>
<dbReference type="EMBL" id="JAIZAY010000016">
    <property type="protein sequence ID" value="KAJ8027541.1"/>
    <property type="molecule type" value="Genomic_DNA"/>
</dbReference>
<proteinExistence type="predicted"/>
<dbReference type="InterPro" id="IPR036259">
    <property type="entry name" value="MFS_trans_sf"/>
</dbReference>
<dbReference type="Proteomes" id="UP001152320">
    <property type="component" value="Chromosome 16"/>
</dbReference>
<feature type="transmembrane region" description="Helical" evidence="5">
    <location>
        <begin position="160"/>
        <end position="178"/>
    </location>
</feature>
<feature type="transmembrane region" description="Helical" evidence="5">
    <location>
        <begin position="481"/>
        <end position="503"/>
    </location>
</feature>
<dbReference type="AlphaFoldDB" id="A0A9Q1H082"/>
<evidence type="ECO:0000256" key="5">
    <source>
        <dbReference type="SAM" id="Phobius"/>
    </source>
</evidence>
<evidence type="ECO:0000256" key="4">
    <source>
        <dbReference type="ARBA" id="ARBA00023136"/>
    </source>
</evidence>
<gene>
    <name evidence="7" type="ORF">HOLleu_32709</name>
</gene>
<dbReference type="SUPFAM" id="SSF103473">
    <property type="entry name" value="MFS general substrate transporter"/>
    <property type="match status" value="1"/>
</dbReference>
<dbReference type="CDD" id="cd17317">
    <property type="entry name" value="MFS_SLC22"/>
    <property type="match status" value="1"/>
</dbReference>
<feature type="transmembrane region" description="Helical" evidence="5">
    <location>
        <begin position="270"/>
        <end position="289"/>
    </location>
</feature>
<accession>A0A9Q1H082</accession>
<feature type="transmembrane region" description="Helical" evidence="5">
    <location>
        <begin position="449"/>
        <end position="469"/>
    </location>
</feature>
<feature type="transmembrane region" description="Helical" evidence="5">
    <location>
        <begin position="394"/>
        <end position="415"/>
    </location>
</feature>
<comment type="caution">
    <text evidence="7">The sequence shown here is derived from an EMBL/GenBank/DDBJ whole genome shotgun (WGS) entry which is preliminary data.</text>
</comment>
<keyword evidence="2 5" id="KW-0812">Transmembrane</keyword>
<dbReference type="InterPro" id="IPR020846">
    <property type="entry name" value="MFS_dom"/>
</dbReference>
<evidence type="ECO:0000313" key="8">
    <source>
        <dbReference type="Proteomes" id="UP001152320"/>
    </source>
</evidence>
<dbReference type="PANTHER" id="PTHR24064">
    <property type="entry name" value="SOLUTE CARRIER FAMILY 22 MEMBER"/>
    <property type="match status" value="1"/>
</dbReference>
<dbReference type="InterPro" id="IPR005828">
    <property type="entry name" value="MFS_sugar_transport-like"/>
</dbReference>
<evidence type="ECO:0000256" key="2">
    <source>
        <dbReference type="ARBA" id="ARBA00022692"/>
    </source>
</evidence>
<dbReference type="Pfam" id="PF00083">
    <property type="entry name" value="Sugar_tr"/>
    <property type="match status" value="1"/>
</dbReference>
<feature type="transmembrane region" description="Helical" evidence="5">
    <location>
        <begin position="21"/>
        <end position="42"/>
    </location>
</feature>
<evidence type="ECO:0000313" key="7">
    <source>
        <dbReference type="EMBL" id="KAJ8027541.1"/>
    </source>
</evidence>
<keyword evidence="8" id="KW-1185">Reference proteome</keyword>
<keyword evidence="4 5" id="KW-0472">Membrane</keyword>
<sequence length="549" mass="61507">MKFDDVLGLIGDFGRYQILMLSLVCLTATPQAMVSLSSVFILGDMDHWCSVEEWSHDVSDCKDLLSISEQEYLDCIYQYRESSIPKFKENGEVVYSECEKYNAEYPAEWSSDYYASNYTSETIKCDEGWVYDQSQYESTVGSDLDLVCDKKFYGDTSQSVFFFGYLVGSVFFGSMADLIGRYYTFFFSCGLNSLIGLATAFTTNYWVFTVLRFFNGAANIAMYIMAFIIATEFVGPSKRVFAGILICVTFAFGYMMLALMGFLVRDWRNLQIILSALILPCLLLMPILPESARWLISKKKYDKATKLITKVAERNKTKDKLPPNLEDVLAKADEVCHPLYYTYDTSNKTITAIDLFRTPNLRLHTLNMMFNWVVNALVYLGLSLSSTEFGSNPYVSFFISGLVEVPAYLVCIPLINSFLGRRWSTSILEIIGGVACLMTILTPEGAWRTTIAMLGKFCISASFAIIYIYSAEIFPTAARSAGVGLCSTCGRIGSILGPLLVALDEIWKPLPLLIFGLVSIIAGILVIFLPETRGKALPETLQECSRQGR</sequence>
<dbReference type="OrthoDB" id="5141738at2759"/>
<dbReference type="PROSITE" id="PS50850">
    <property type="entry name" value="MFS"/>
    <property type="match status" value="1"/>
</dbReference>
<feature type="transmembrane region" description="Helical" evidence="5">
    <location>
        <begin position="213"/>
        <end position="234"/>
    </location>
</feature>
<comment type="subcellular location">
    <subcellularLocation>
        <location evidence="1">Membrane</location>
        <topology evidence="1">Multi-pass membrane protein</topology>
    </subcellularLocation>
</comment>
<evidence type="ECO:0000259" key="6">
    <source>
        <dbReference type="PROSITE" id="PS50850"/>
    </source>
</evidence>
<evidence type="ECO:0000256" key="1">
    <source>
        <dbReference type="ARBA" id="ARBA00004141"/>
    </source>
</evidence>
<feature type="transmembrane region" description="Helical" evidence="5">
    <location>
        <begin position="241"/>
        <end position="264"/>
    </location>
</feature>
<feature type="transmembrane region" description="Helical" evidence="5">
    <location>
        <begin position="427"/>
        <end position="443"/>
    </location>
</feature>
<keyword evidence="3 5" id="KW-1133">Transmembrane helix</keyword>
<feature type="transmembrane region" description="Helical" evidence="5">
    <location>
        <begin position="509"/>
        <end position="529"/>
    </location>
</feature>
<feature type="transmembrane region" description="Helical" evidence="5">
    <location>
        <begin position="185"/>
        <end position="207"/>
    </location>
</feature>
<name>A0A9Q1H082_HOLLE</name>
<feature type="transmembrane region" description="Helical" evidence="5">
    <location>
        <begin position="365"/>
        <end position="382"/>
    </location>
</feature>
<evidence type="ECO:0000256" key="3">
    <source>
        <dbReference type="ARBA" id="ARBA00022989"/>
    </source>
</evidence>
<protein>
    <submittedName>
        <fullName evidence="7">Organic cation transporter protein</fullName>
    </submittedName>
</protein>
<reference evidence="7" key="1">
    <citation type="submission" date="2021-10" db="EMBL/GenBank/DDBJ databases">
        <title>Tropical sea cucumber genome reveals ecological adaptation and Cuvierian tubules defense mechanism.</title>
        <authorList>
            <person name="Chen T."/>
        </authorList>
    </citation>
    <scope>NUCLEOTIDE SEQUENCE</scope>
    <source>
        <strain evidence="7">Nanhai2018</strain>
        <tissue evidence="7">Muscle</tissue>
    </source>
</reference>
<dbReference type="GO" id="GO:0016020">
    <property type="term" value="C:membrane"/>
    <property type="evidence" value="ECO:0007669"/>
    <property type="project" value="UniProtKB-SubCell"/>
</dbReference>
<feature type="domain" description="Major facilitator superfamily (MFS) profile" evidence="6">
    <location>
        <begin position="112"/>
        <end position="534"/>
    </location>
</feature>
<dbReference type="GO" id="GO:0022857">
    <property type="term" value="F:transmembrane transporter activity"/>
    <property type="evidence" value="ECO:0007669"/>
    <property type="project" value="InterPro"/>
</dbReference>